<dbReference type="GeneID" id="48924174"/>
<evidence type="ECO:0000313" key="4">
    <source>
        <dbReference type="EMBL" id="PKZ90635.1"/>
    </source>
</evidence>
<dbReference type="Proteomes" id="UP000316012">
    <property type="component" value="Unassembled WGS sequence"/>
</dbReference>
<dbReference type="EMBL" id="WBOA01000002">
    <property type="protein sequence ID" value="KAB1950661.1"/>
    <property type="molecule type" value="Genomic_DNA"/>
</dbReference>
<reference evidence="1 7" key="1">
    <citation type="submission" date="2017-05" db="EMBL/GenBank/DDBJ databases">
        <authorList>
            <person name="Oh N.-S."/>
        </authorList>
    </citation>
    <scope>NUCLEOTIDE SEQUENCE [LARGE SCALE GENOMIC DNA]</scope>
    <source>
        <strain evidence="1 7">4M13</strain>
    </source>
</reference>
<dbReference type="EMBL" id="BEXJ01000002">
    <property type="protein sequence ID" value="GBA96790.1"/>
    <property type="molecule type" value="Genomic_DNA"/>
</dbReference>
<dbReference type="Proteomes" id="UP000234740">
    <property type="component" value="Unassembled WGS sequence"/>
</dbReference>
<evidence type="ECO:0000313" key="3">
    <source>
        <dbReference type="EMBL" id="KAB1950661.1"/>
    </source>
</evidence>
<protein>
    <submittedName>
        <fullName evidence="3">DUF2922 domain-containing protein</fullName>
    </submittedName>
</protein>
<reference evidence="5" key="6">
    <citation type="submission" date="2021-03" db="EMBL/GenBank/DDBJ databases">
        <title>Whole genome sequence of Lactobacillus gasseri HL75.</title>
        <authorList>
            <person name="Kim J.-M."/>
            <person name="Chung S.H."/>
            <person name="Kim J.-S."/>
        </authorList>
    </citation>
    <scope>NUCLEOTIDE SEQUENCE</scope>
    <source>
        <strain evidence="5">HL75</strain>
    </source>
</reference>
<evidence type="ECO:0000313" key="5">
    <source>
        <dbReference type="EMBL" id="QTD65884.1"/>
    </source>
</evidence>
<dbReference type="Proteomes" id="UP000250668">
    <property type="component" value="Unassembled WGS sequence"/>
</dbReference>
<dbReference type="EMBL" id="PKKC01000002">
    <property type="protein sequence ID" value="PKZ90635.1"/>
    <property type="molecule type" value="Genomic_DNA"/>
</dbReference>
<dbReference type="AlphaFoldDB" id="A0A133P426"/>
<dbReference type="OrthoDB" id="2323347at2"/>
<dbReference type="Proteomes" id="UP000460112">
    <property type="component" value="Unassembled WGS sequence"/>
</dbReference>
<dbReference type="OMA" id="MNEMCEA"/>
<dbReference type="Pfam" id="PF11148">
    <property type="entry name" value="DUF2922"/>
    <property type="match status" value="1"/>
</dbReference>
<dbReference type="Proteomes" id="UP000663932">
    <property type="component" value="Chromosome"/>
</dbReference>
<reference evidence="2 9" key="3">
    <citation type="journal article" date="2018" name="Int. J. Syst. Evol. Microbiol.">
        <title>Lactobacillus paragasseri sp. nov., a sister taxon of Lactobacillus gasseri, based on whole-genome sequence analyses.</title>
        <authorList>
            <person name="Tanizawa Y."/>
            <person name="Tada I."/>
            <person name="Kobayashi H."/>
            <person name="Endo A."/>
            <person name="Maeno S."/>
            <person name="Toyoda A."/>
            <person name="Arita M."/>
            <person name="Nakamura Y."/>
            <person name="Sakamoto M."/>
            <person name="Ohkuma M."/>
            <person name="Tohno M."/>
        </authorList>
    </citation>
    <scope>NUCLEOTIDE SEQUENCE [LARGE SCALE GENOMIC DNA]</scope>
    <source>
        <strain evidence="2 9">JCM 1025</strain>
    </source>
</reference>
<name>A0A133P426_LACGS</name>
<dbReference type="EMBL" id="SRMD01000009">
    <property type="protein sequence ID" value="TQW16265.1"/>
    <property type="molecule type" value="Genomic_DNA"/>
</dbReference>
<evidence type="ECO:0000313" key="6">
    <source>
        <dbReference type="EMBL" id="TQW16265.1"/>
    </source>
</evidence>
<evidence type="ECO:0000313" key="10">
    <source>
        <dbReference type="Proteomes" id="UP000316012"/>
    </source>
</evidence>
<dbReference type="eggNOG" id="ENOG5033A2M">
    <property type="taxonomic scope" value="Bacteria"/>
</dbReference>
<gene>
    <name evidence="1" type="ORF">CCE30_03760</name>
    <name evidence="4" type="ORF">CYJ86_05870</name>
    <name evidence="3" type="ORF">F8244_06790</name>
    <name evidence="6" type="ORF">FIPPAONL_00019</name>
    <name evidence="5" type="ORF">J3E67_000165</name>
    <name evidence="2" type="ORF">LJCM1025_12020</name>
</gene>
<reference evidence="4 8" key="2">
    <citation type="submission" date="2017-12" db="EMBL/GenBank/DDBJ databases">
        <title>Phylogenetic diversity of female urinary microbiome.</title>
        <authorList>
            <person name="Thomas-White K."/>
            <person name="Wolfe A.J."/>
        </authorList>
    </citation>
    <scope>NUCLEOTIDE SEQUENCE [LARGE SCALE GENOMIC DNA]</scope>
    <source>
        <strain evidence="4 8">UMB0099</strain>
    </source>
</reference>
<evidence type="ECO:0000313" key="7">
    <source>
        <dbReference type="Proteomes" id="UP000195798"/>
    </source>
</evidence>
<evidence type="ECO:0000313" key="11">
    <source>
        <dbReference type="Proteomes" id="UP000460112"/>
    </source>
</evidence>
<keyword evidence="10" id="KW-1185">Reference proteome</keyword>
<organism evidence="3 11">
    <name type="scientific">Lactobacillus gasseri</name>
    <dbReference type="NCBI Taxonomy" id="1596"/>
    <lineage>
        <taxon>Bacteria</taxon>
        <taxon>Bacillati</taxon>
        <taxon>Bacillota</taxon>
        <taxon>Bacilli</taxon>
        <taxon>Lactobacillales</taxon>
        <taxon>Lactobacillaceae</taxon>
        <taxon>Lactobacillus</taxon>
    </lineage>
</organism>
<reference evidence="3 11" key="5">
    <citation type="submission" date="2019-09" db="EMBL/GenBank/DDBJ databases">
        <title>Investigation of probiotic properties of different lactic acid bacteria.</title>
        <authorList>
            <person name="Jaomanjaka F."/>
            <person name="Blanc P."/>
        </authorList>
    </citation>
    <scope>NUCLEOTIDE SEQUENCE [LARGE SCALE GENOMIC DNA]</scope>
    <source>
        <strain evidence="3 11">BIO6369</strain>
    </source>
</reference>
<evidence type="ECO:0000313" key="9">
    <source>
        <dbReference type="Proteomes" id="UP000250668"/>
    </source>
</evidence>
<reference evidence="6 10" key="4">
    <citation type="submission" date="2019-04" db="EMBL/GenBank/DDBJ databases">
        <title>Lactobacillus gasseri 7171 assembly.</title>
        <authorList>
            <person name="Joris B.R."/>
            <person name="Giguere D."/>
        </authorList>
    </citation>
    <scope>NUCLEOTIDE SEQUENCE [LARGE SCALE GENOMIC DNA]</scope>
    <source>
        <strain evidence="6 10">7171</strain>
    </source>
</reference>
<dbReference type="EMBL" id="CP021427">
    <property type="protein sequence ID" value="ART98084.1"/>
    <property type="molecule type" value="Genomic_DNA"/>
</dbReference>
<proteinExistence type="predicted"/>
<dbReference type="STRING" id="324831.LGAS_0158"/>
<dbReference type="RefSeq" id="WP_003647935.1">
    <property type="nucleotide sequence ID" value="NZ_BEXJ01000002.1"/>
</dbReference>
<accession>A0A133P426</accession>
<evidence type="ECO:0000313" key="1">
    <source>
        <dbReference type="EMBL" id="ART98084.1"/>
    </source>
</evidence>
<evidence type="ECO:0000313" key="2">
    <source>
        <dbReference type="EMBL" id="GBA96790.1"/>
    </source>
</evidence>
<dbReference type="EMBL" id="CP071801">
    <property type="protein sequence ID" value="QTD65884.1"/>
    <property type="molecule type" value="Genomic_DNA"/>
</dbReference>
<dbReference type="InterPro" id="IPR021321">
    <property type="entry name" value="DUF2922"/>
</dbReference>
<dbReference type="Proteomes" id="UP000195798">
    <property type="component" value="Chromosome"/>
</dbReference>
<sequence>MTTTKTLRLTFKNAKNKKVNLSLPDAAENLTEEEVKTAMNEICEANLFVKEEVDQYQAPLSAQYVERTVTSVFDDSEKN</sequence>
<evidence type="ECO:0000313" key="8">
    <source>
        <dbReference type="Proteomes" id="UP000234740"/>
    </source>
</evidence>